<gene>
    <name evidence="1" type="ORF">HPB50_023345</name>
</gene>
<reference evidence="1" key="1">
    <citation type="submission" date="2020-05" db="EMBL/GenBank/DDBJ databases">
        <title>Large-scale comparative analyses of tick genomes elucidate their genetic diversity and vector capacities.</title>
        <authorList>
            <person name="Jia N."/>
            <person name="Wang J."/>
            <person name="Shi W."/>
            <person name="Du L."/>
            <person name="Sun Y."/>
            <person name="Zhan W."/>
            <person name="Jiang J."/>
            <person name="Wang Q."/>
            <person name="Zhang B."/>
            <person name="Ji P."/>
            <person name="Sakyi L.B."/>
            <person name="Cui X."/>
            <person name="Yuan T."/>
            <person name="Jiang B."/>
            <person name="Yang W."/>
            <person name="Lam T.T.-Y."/>
            <person name="Chang Q."/>
            <person name="Ding S."/>
            <person name="Wang X."/>
            <person name="Zhu J."/>
            <person name="Ruan X."/>
            <person name="Zhao L."/>
            <person name="Wei J."/>
            <person name="Que T."/>
            <person name="Du C."/>
            <person name="Cheng J."/>
            <person name="Dai P."/>
            <person name="Han X."/>
            <person name="Huang E."/>
            <person name="Gao Y."/>
            <person name="Liu J."/>
            <person name="Shao H."/>
            <person name="Ye R."/>
            <person name="Li L."/>
            <person name="Wei W."/>
            <person name="Wang X."/>
            <person name="Wang C."/>
            <person name="Yang T."/>
            <person name="Huo Q."/>
            <person name="Li W."/>
            <person name="Guo W."/>
            <person name="Chen H."/>
            <person name="Zhou L."/>
            <person name="Ni X."/>
            <person name="Tian J."/>
            <person name="Zhou Y."/>
            <person name="Sheng Y."/>
            <person name="Liu T."/>
            <person name="Pan Y."/>
            <person name="Xia L."/>
            <person name="Li J."/>
            <person name="Zhao F."/>
            <person name="Cao W."/>
        </authorList>
    </citation>
    <scope>NUCLEOTIDE SEQUENCE</scope>
    <source>
        <strain evidence="1">Hyas-2018</strain>
    </source>
</reference>
<dbReference type="Proteomes" id="UP000821845">
    <property type="component" value="Chromosome 1"/>
</dbReference>
<evidence type="ECO:0000313" key="2">
    <source>
        <dbReference type="Proteomes" id="UP000821845"/>
    </source>
</evidence>
<proteinExistence type="predicted"/>
<name>A0ACB7TQ91_HYAAI</name>
<comment type="caution">
    <text evidence="1">The sequence shown here is derived from an EMBL/GenBank/DDBJ whole genome shotgun (WGS) entry which is preliminary data.</text>
</comment>
<protein>
    <submittedName>
        <fullName evidence="1">Uncharacterized protein</fullName>
    </submittedName>
</protein>
<dbReference type="EMBL" id="CM023481">
    <property type="protein sequence ID" value="KAH6948291.1"/>
    <property type="molecule type" value="Genomic_DNA"/>
</dbReference>
<evidence type="ECO:0000313" key="1">
    <source>
        <dbReference type="EMBL" id="KAH6948291.1"/>
    </source>
</evidence>
<keyword evidence="2" id="KW-1185">Reference proteome</keyword>
<accession>A0ACB7TQ91</accession>
<organism evidence="1 2">
    <name type="scientific">Hyalomma asiaticum</name>
    <name type="common">Tick</name>
    <dbReference type="NCBI Taxonomy" id="266040"/>
    <lineage>
        <taxon>Eukaryota</taxon>
        <taxon>Metazoa</taxon>
        <taxon>Ecdysozoa</taxon>
        <taxon>Arthropoda</taxon>
        <taxon>Chelicerata</taxon>
        <taxon>Arachnida</taxon>
        <taxon>Acari</taxon>
        <taxon>Parasitiformes</taxon>
        <taxon>Ixodida</taxon>
        <taxon>Ixodoidea</taxon>
        <taxon>Ixodidae</taxon>
        <taxon>Hyalomminae</taxon>
        <taxon>Hyalomma</taxon>
    </lineage>
</organism>
<sequence length="113" mass="13014">MEFASPTGMPPRPRHRRTPSMPTVLGPPPPELMKLTEERFRQHYAVGGNSLCIVDWSGGGAPRQPPRLPPSPRQKHRSCQLLSRPSRARSLPRHPPVPRRHPHHFWVPRLRLR</sequence>